<dbReference type="PRINTS" id="PR00455">
    <property type="entry name" value="HTHTETR"/>
</dbReference>
<dbReference type="InterPro" id="IPR001647">
    <property type="entry name" value="HTH_TetR"/>
</dbReference>
<evidence type="ECO:0000256" key="2">
    <source>
        <dbReference type="ARBA" id="ARBA00023125"/>
    </source>
</evidence>
<gene>
    <name evidence="6" type="ORF">Q8G36_24815</name>
</gene>
<dbReference type="SUPFAM" id="SSF46689">
    <property type="entry name" value="Homeodomain-like"/>
    <property type="match status" value="1"/>
</dbReference>
<evidence type="ECO:0000256" key="3">
    <source>
        <dbReference type="ARBA" id="ARBA00023163"/>
    </source>
</evidence>
<dbReference type="RefSeq" id="WP_305162474.1">
    <property type="nucleotide sequence ID" value="NZ_JAUUTW010000040.1"/>
</dbReference>
<dbReference type="PANTHER" id="PTHR47506">
    <property type="entry name" value="TRANSCRIPTIONAL REGULATORY PROTEIN"/>
    <property type="match status" value="1"/>
</dbReference>
<dbReference type="InterPro" id="IPR009057">
    <property type="entry name" value="Homeodomain-like_sf"/>
</dbReference>
<keyword evidence="2 4" id="KW-0238">DNA-binding</keyword>
<evidence type="ECO:0000259" key="5">
    <source>
        <dbReference type="PROSITE" id="PS50977"/>
    </source>
</evidence>
<dbReference type="Gene3D" id="1.10.357.10">
    <property type="entry name" value="Tetracycline Repressor, domain 2"/>
    <property type="match status" value="1"/>
</dbReference>
<keyword evidence="1" id="KW-0805">Transcription regulation</keyword>
<dbReference type="Pfam" id="PF16925">
    <property type="entry name" value="TetR_C_13"/>
    <property type="match status" value="1"/>
</dbReference>
<organism evidence="6 7">
    <name type="scientific">Peribacillus frigoritolerans</name>
    <dbReference type="NCBI Taxonomy" id="450367"/>
    <lineage>
        <taxon>Bacteria</taxon>
        <taxon>Bacillati</taxon>
        <taxon>Bacillota</taxon>
        <taxon>Bacilli</taxon>
        <taxon>Bacillales</taxon>
        <taxon>Bacillaceae</taxon>
        <taxon>Peribacillus</taxon>
    </lineage>
</organism>
<dbReference type="Pfam" id="PF00440">
    <property type="entry name" value="TetR_N"/>
    <property type="match status" value="1"/>
</dbReference>
<feature type="domain" description="HTH tetR-type" evidence="5">
    <location>
        <begin position="5"/>
        <end position="65"/>
    </location>
</feature>
<dbReference type="AlphaFoldDB" id="A0AA90P5Z9"/>
<dbReference type="GO" id="GO:0003677">
    <property type="term" value="F:DNA binding"/>
    <property type="evidence" value="ECO:0007669"/>
    <property type="project" value="UniProtKB-UniRule"/>
</dbReference>
<dbReference type="InterPro" id="IPR011075">
    <property type="entry name" value="TetR_C"/>
</dbReference>
<dbReference type="Proteomes" id="UP001178275">
    <property type="component" value="Unassembled WGS sequence"/>
</dbReference>
<dbReference type="SUPFAM" id="SSF48498">
    <property type="entry name" value="Tetracyclin repressor-like, C-terminal domain"/>
    <property type="match status" value="1"/>
</dbReference>
<evidence type="ECO:0000313" key="6">
    <source>
        <dbReference type="EMBL" id="MDP1454163.1"/>
    </source>
</evidence>
<feature type="DNA-binding region" description="H-T-H motif" evidence="4">
    <location>
        <begin position="28"/>
        <end position="47"/>
    </location>
</feature>
<dbReference type="EMBL" id="JAUUTW010000040">
    <property type="protein sequence ID" value="MDP1454163.1"/>
    <property type="molecule type" value="Genomic_DNA"/>
</dbReference>
<evidence type="ECO:0000313" key="7">
    <source>
        <dbReference type="Proteomes" id="UP001178275"/>
    </source>
</evidence>
<dbReference type="PROSITE" id="PS50977">
    <property type="entry name" value="HTH_TETR_2"/>
    <property type="match status" value="1"/>
</dbReference>
<protein>
    <submittedName>
        <fullName evidence="6">TetR/AcrR family transcriptional regulator</fullName>
    </submittedName>
</protein>
<keyword evidence="3" id="KW-0804">Transcription</keyword>
<dbReference type="InterPro" id="IPR036271">
    <property type="entry name" value="Tet_transcr_reg_TetR-rel_C_sf"/>
</dbReference>
<dbReference type="PANTHER" id="PTHR47506:SF3">
    <property type="entry name" value="HTH-TYPE TRANSCRIPTIONAL REGULATOR LMRA"/>
    <property type="match status" value="1"/>
</dbReference>
<accession>A0AA90P5Z9</accession>
<comment type="caution">
    <text evidence="6">The sequence shown here is derived from an EMBL/GenBank/DDBJ whole genome shotgun (WGS) entry which is preliminary data.</text>
</comment>
<evidence type="ECO:0000256" key="4">
    <source>
        <dbReference type="PROSITE-ProRule" id="PRU00335"/>
    </source>
</evidence>
<proteinExistence type="predicted"/>
<evidence type="ECO:0000256" key="1">
    <source>
        <dbReference type="ARBA" id="ARBA00023015"/>
    </source>
</evidence>
<sequence length="196" mass="22029">MSKNDEVRDQIIMTALRLFNTKGFSQTSIQDIMEASSLPKGAIYRRFPNKEAIALATFEKAGEIIWNHMVQASEQANTATDKIIAISYIYQDAVNNPPIEGGCPLLNTAIEADNTYPELQKVASESYTQTLLFLQSIIEDGMRNNEFRKDINSLSLASFLMSSMEGAIMASRLSFNNDHIFYCIEQIKALLNYYSS</sequence>
<reference evidence="6" key="1">
    <citation type="submission" date="2023-07" db="EMBL/GenBank/DDBJ databases">
        <title>Murine gut Bacillus species.</title>
        <authorList>
            <person name="Gutman E."/>
            <person name="Hashuel R."/>
            <person name="Litvak Y."/>
        </authorList>
    </citation>
    <scope>NUCLEOTIDE SEQUENCE</scope>
    <source>
        <strain evidence="6">RU293</strain>
    </source>
</reference>
<name>A0AA90P5Z9_9BACI</name>